<dbReference type="Gene3D" id="1.10.10.60">
    <property type="entry name" value="Homeodomain-like"/>
    <property type="match status" value="1"/>
</dbReference>
<accession>A0A3S4M2L8</accession>
<dbReference type="GeneID" id="93019346"/>
<dbReference type="SUPFAM" id="SSF48295">
    <property type="entry name" value="TrpR-like"/>
    <property type="match status" value="1"/>
</dbReference>
<protein>
    <submittedName>
        <fullName evidence="1">Uncharacterized protein</fullName>
    </submittedName>
</protein>
<dbReference type="InterPro" id="IPR010921">
    <property type="entry name" value="Trp_repressor/repl_initiator"/>
</dbReference>
<proteinExistence type="predicted"/>
<dbReference type="OrthoDB" id="799937at2"/>
<sequence>MNIKNIHIGNMIRCKVEEHQISIERISRFLNRTDDEIEMMYQAKSIDTDVLLKWCKLLKFDFFRFYTGHLILYAPQARIDNTTGKNGNTMVFRKSIYTQEVKDFILEKIERGTMTASEVVDRYKIPKTTLYKWLKKI</sequence>
<dbReference type="AlphaFoldDB" id="A0A3S4M2L8"/>
<dbReference type="Proteomes" id="UP000279227">
    <property type="component" value="Chromosome"/>
</dbReference>
<gene>
    <name evidence="1" type="ORF">NCTC11432_03593</name>
</gene>
<reference evidence="1 2" key="1">
    <citation type="submission" date="2018-12" db="EMBL/GenBank/DDBJ databases">
        <authorList>
            <consortium name="Pathogen Informatics"/>
        </authorList>
    </citation>
    <scope>NUCLEOTIDE SEQUENCE [LARGE SCALE GENOMIC DNA]</scope>
    <source>
        <strain evidence="1 2">NCTC11432</strain>
    </source>
</reference>
<evidence type="ECO:0000313" key="2">
    <source>
        <dbReference type="Proteomes" id="UP000279227"/>
    </source>
</evidence>
<dbReference type="KEGG" id="cgle:NCTC11432_03593"/>
<dbReference type="STRING" id="525257.HMPREF0204_10554"/>
<organism evidence="1 2">
    <name type="scientific">Chryseobacterium gleum</name>
    <name type="common">Flavobacterium gleum</name>
    <dbReference type="NCBI Taxonomy" id="250"/>
    <lineage>
        <taxon>Bacteria</taxon>
        <taxon>Pseudomonadati</taxon>
        <taxon>Bacteroidota</taxon>
        <taxon>Flavobacteriia</taxon>
        <taxon>Flavobacteriales</taxon>
        <taxon>Weeksellaceae</taxon>
        <taxon>Chryseobacterium group</taxon>
        <taxon>Chryseobacterium</taxon>
    </lineage>
</organism>
<dbReference type="GO" id="GO:0043565">
    <property type="term" value="F:sequence-specific DNA binding"/>
    <property type="evidence" value="ECO:0007669"/>
    <property type="project" value="InterPro"/>
</dbReference>
<evidence type="ECO:0000313" key="1">
    <source>
        <dbReference type="EMBL" id="VEE10018.1"/>
    </source>
</evidence>
<dbReference type="EMBL" id="LR134289">
    <property type="protein sequence ID" value="VEE10018.1"/>
    <property type="molecule type" value="Genomic_DNA"/>
</dbReference>
<name>A0A3S4M2L8_CHRGE</name>
<dbReference type="RefSeq" id="WP_002982715.1">
    <property type="nucleotide sequence ID" value="NZ_CP068486.1"/>
</dbReference>